<evidence type="ECO:0000313" key="13">
    <source>
        <dbReference type="EMBL" id="SEA47167.1"/>
    </source>
</evidence>
<dbReference type="Gene3D" id="3.20.20.80">
    <property type="entry name" value="Glycosidases"/>
    <property type="match status" value="1"/>
</dbReference>
<dbReference type="AlphaFoldDB" id="A0A1H4BGE2"/>
<dbReference type="SUPFAM" id="SSF49785">
    <property type="entry name" value="Galactose-binding domain-like"/>
    <property type="match status" value="1"/>
</dbReference>
<evidence type="ECO:0000256" key="6">
    <source>
        <dbReference type="ARBA" id="ARBA00022801"/>
    </source>
</evidence>
<evidence type="ECO:0000256" key="4">
    <source>
        <dbReference type="ARBA" id="ARBA00011245"/>
    </source>
</evidence>
<dbReference type="Proteomes" id="UP000199041">
    <property type="component" value="Unassembled WGS sequence"/>
</dbReference>
<evidence type="ECO:0000256" key="11">
    <source>
        <dbReference type="SAM" id="SignalP"/>
    </source>
</evidence>
<dbReference type="Pfam" id="PF02929">
    <property type="entry name" value="Bgal_small_N"/>
    <property type="match status" value="1"/>
</dbReference>
<organism evidence="13 14">
    <name type="scientific">Arachidicoccus rhizosphaerae</name>
    <dbReference type="NCBI Taxonomy" id="551991"/>
    <lineage>
        <taxon>Bacteria</taxon>
        <taxon>Pseudomonadati</taxon>
        <taxon>Bacteroidota</taxon>
        <taxon>Chitinophagia</taxon>
        <taxon>Chitinophagales</taxon>
        <taxon>Chitinophagaceae</taxon>
        <taxon>Arachidicoccus</taxon>
    </lineage>
</organism>
<proteinExistence type="inferred from homology"/>
<dbReference type="InterPro" id="IPR006104">
    <property type="entry name" value="Glyco_hydro_2_N"/>
</dbReference>
<dbReference type="InterPro" id="IPR014718">
    <property type="entry name" value="GH-type_carb-bd"/>
</dbReference>
<dbReference type="InterPro" id="IPR023230">
    <property type="entry name" value="Glyco_hydro_2_CS"/>
</dbReference>
<evidence type="ECO:0000256" key="3">
    <source>
        <dbReference type="ARBA" id="ARBA00007401"/>
    </source>
</evidence>
<feature type="chain" id="PRO_5011558751" description="Beta-galactosidase" evidence="11">
    <location>
        <begin position="21"/>
        <end position="1198"/>
    </location>
</feature>
<dbReference type="SUPFAM" id="SSF50370">
    <property type="entry name" value="Ricin B-like lectins"/>
    <property type="match status" value="1"/>
</dbReference>
<comment type="similarity">
    <text evidence="3 10">Belongs to the glycosyl hydrolase 2 family.</text>
</comment>
<comment type="cofactor">
    <cofactor evidence="2">
        <name>Ca(2+)</name>
        <dbReference type="ChEBI" id="CHEBI:29108"/>
    </cofactor>
</comment>
<dbReference type="EMBL" id="FNQY01000021">
    <property type="protein sequence ID" value="SEA47167.1"/>
    <property type="molecule type" value="Genomic_DNA"/>
</dbReference>
<evidence type="ECO:0000256" key="2">
    <source>
        <dbReference type="ARBA" id="ARBA00001913"/>
    </source>
</evidence>
<dbReference type="GO" id="GO:0005990">
    <property type="term" value="P:lactose catabolic process"/>
    <property type="evidence" value="ECO:0007669"/>
    <property type="project" value="TreeGrafter"/>
</dbReference>
<accession>A0A1H4BGE2</accession>
<dbReference type="InterPro" id="IPR050347">
    <property type="entry name" value="Bact_Beta-galactosidase"/>
</dbReference>
<gene>
    <name evidence="13" type="ORF">SAMN05192529_12122</name>
</gene>
<evidence type="ECO:0000256" key="1">
    <source>
        <dbReference type="ARBA" id="ARBA00001412"/>
    </source>
</evidence>
<dbReference type="InterPro" id="IPR006103">
    <property type="entry name" value="Glyco_hydro_2_cat"/>
</dbReference>
<keyword evidence="7" id="KW-0106">Calcium</keyword>
<reference evidence="13 14" key="1">
    <citation type="submission" date="2016-10" db="EMBL/GenBank/DDBJ databases">
        <authorList>
            <person name="de Groot N.N."/>
        </authorList>
    </citation>
    <scope>NUCLEOTIDE SEQUENCE [LARGE SCALE GENOMIC DNA]</scope>
    <source>
        <strain evidence="13 14">Vu-144</strain>
    </source>
</reference>
<dbReference type="InterPro" id="IPR011013">
    <property type="entry name" value="Gal_mutarotase_sf_dom"/>
</dbReference>
<dbReference type="Gene3D" id="2.60.120.260">
    <property type="entry name" value="Galactose-binding domain-like"/>
    <property type="match status" value="1"/>
</dbReference>
<evidence type="ECO:0000313" key="14">
    <source>
        <dbReference type="Proteomes" id="UP000199041"/>
    </source>
</evidence>
<dbReference type="InterPro" id="IPR008979">
    <property type="entry name" value="Galactose-bd-like_sf"/>
</dbReference>
<dbReference type="PROSITE" id="PS50231">
    <property type="entry name" value="RICIN_B_LECTIN"/>
    <property type="match status" value="1"/>
</dbReference>
<keyword evidence="14" id="KW-1185">Reference proteome</keyword>
<dbReference type="InterPro" id="IPR032312">
    <property type="entry name" value="LacZ_4"/>
</dbReference>
<dbReference type="SMART" id="SM01038">
    <property type="entry name" value="Bgal_small_N"/>
    <property type="match status" value="1"/>
</dbReference>
<dbReference type="Gene3D" id="2.70.98.10">
    <property type="match status" value="1"/>
</dbReference>
<dbReference type="GO" id="GO:0030246">
    <property type="term" value="F:carbohydrate binding"/>
    <property type="evidence" value="ECO:0007669"/>
    <property type="project" value="InterPro"/>
</dbReference>
<dbReference type="PANTHER" id="PTHR46323">
    <property type="entry name" value="BETA-GALACTOSIDASE"/>
    <property type="match status" value="1"/>
</dbReference>
<dbReference type="PANTHER" id="PTHR46323:SF2">
    <property type="entry name" value="BETA-GALACTOSIDASE"/>
    <property type="match status" value="1"/>
</dbReference>
<sequence>MTTRKIYQGALLMVCTLICAAQGFSQSFTAAYYRIVASNGQVISLPDNAENNAAIVLSNLKKGDNRQIWCIQKADDRSFLIYHPFRKLGIDNNNMAPETGNQLVLWTHNASNQNQHWIMDPVGQNGGDGQHFVLRDASHPKLVIAEDAISGRLFQRPMQENGGPGGMNLWRIEPVQEKITAPPTVGKENWENEHIIGINKLPAHSLYVPFGSEAALKEDPTFNAPWEKTNSDLWQSLDGNWKFNWVKQPSERPVDFYKKDYDVSRWKEIPVPSNWEMLGYGTPIYTNYTYPFQSDPPFIKPVKGWTLEKEPNAVGSYKRQFEIPENWDGKSIFLHFDGAYSAIYVWVNGRQVGYSQGANNGAEFNITKFVKAGNNDISVEVYRWSDGSYIEDQDMFRLSGIHRRVYLFATPKFHIQDFNITTSFKNGDYQNALLGIHTSFTSDAVKQPGSTHQLKIDILDTAGKLVKSFKGMVTTRGGDSTTPLQLEGSVDQPLLWSAESPSLYTAIFTLCDAKGKVQEVLSSKFGFRDVKIHDKRIYINGKQVFFKGVNRHDIDPRLGKAVPVPLMQKDILMMKRHNINTIRTSHYPNDPRMYALYDYYGLYVIAEADLECHGNQSISDDPDWIPAFVDRNVRNVLEHRNHPSIFMWSMGNESGAGSDFKAVYKAIKNIDPERPIHYEGYNEVADVDSRMYPSIKDMQKVDEQNTEKPFILCEYDHSMGNAMGNMKQYWDYIENSKRMVGGCIWDWVDQGLNKPGEPDNHYYLGGDFGDKPNDGSFCANGLTTPDRRVTAKLLEVQKVYQYLKFIYNSDQGITVLNKYDFTTLDQFDFKWVLLKDGKRIDSADFNLPAVAPDGNLSYKPQIHSPLKAGHEYLLNVYASLKRPTLWAAAGYTIAREQFRLSGKVIPTFATATLTGTTKSTITEGPDSVRISGKGYQVVFSKLSGLMTSLIYNGQEQIFNSEGPSFNWYRSINNDPRRYSDTKITVSDFAVQKQSDGTDLIQTKMDAYIANENTHFPYEVEYAVSPDGIIKVSAVFHTGHGYMPPRFGLRMSLTPQNENVQWYGRGPFENYPDRQSGAFLGIYQSTATDMGHEHYVQLQSMGQRGDARWISLNGNGQKGIKIISLDTLSFSALHFTDAAAWKTYHDFKLPEIIRPQVYLSLDCLQRGLGNASCGPQPLKEFEMPEDKTLQYSFLIEPGR</sequence>
<dbReference type="Gene3D" id="2.80.10.50">
    <property type="match status" value="1"/>
</dbReference>
<feature type="domain" description="Beta galactosidase small chain/" evidence="12">
    <location>
        <begin position="929"/>
        <end position="1195"/>
    </location>
</feature>
<dbReference type="Pfam" id="PF16353">
    <property type="entry name" value="LacZ_4"/>
    <property type="match status" value="1"/>
</dbReference>
<dbReference type="InterPro" id="IPR006102">
    <property type="entry name" value="Ig-like_GH2"/>
</dbReference>
<dbReference type="InterPro" id="IPR004199">
    <property type="entry name" value="B-gal_small/dom_5"/>
</dbReference>
<evidence type="ECO:0000256" key="7">
    <source>
        <dbReference type="ARBA" id="ARBA00022837"/>
    </source>
</evidence>
<evidence type="ECO:0000259" key="12">
    <source>
        <dbReference type="SMART" id="SM01038"/>
    </source>
</evidence>
<dbReference type="InterPro" id="IPR013783">
    <property type="entry name" value="Ig-like_fold"/>
</dbReference>
<feature type="signal peptide" evidence="11">
    <location>
        <begin position="1"/>
        <end position="20"/>
    </location>
</feature>
<protein>
    <recommendedName>
        <fullName evidence="5 10">Beta-galactosidase</fullName>
        <ecNumber evidence="5 10">3.2.1.23</ecNumber>
    </recommendedName>
    <alternativeName>
        <fullName evidence="9 10">Lactase</fullName>
    </alternativeName>
</protein>
<dbReference type="SUPFAM" id="SSF49303">
    <property type="entry name" value="beta-Galactosidase/glucuronidase domain"/>
    <property type="match status" value="2"/>
</dbReference>
<dbReference type="InterPro" id="IPR035992">
    <property type="entry name" value="Ricin_B-like_lectins"/>
</dbReference>
<name>A0A1H4BGE2_9BACT</name>
<dbReference type="Pfam" id="PF00703">
    <property type="entry name" value="Glyco_hydro_2"/>
    <property type="match status" value="1"/>
</dbReference>
<evidence type="ECO:0000256" key="9">
    <source>
        <dbReference type="ARBA" id="ARBA00032230"/>
    </source>
</evidence>
<dbReference type="EC" id="3.2.1.23" evidence="5 10"/>
<dbReference type="SUPFAM" id="SSF51445">
    <property type="entry name" value="(Trans)glycosidases"/>
    <property type="match status" value="1"/>
</dbReference>
<keyword evidence="6 10" id="KW-0378">Hydrolase</keyword>
<dbReference type="CDD" id="cd00161">
    <property type="entry name" value="beta-trefoil_Ricin-like"/>
    <property type="match status" value="1"/>
</dbReference>
<dbReference type="Gene3D" id="2.60.40.10">
    <property type="entry name" value="Immunoglobulins"/>
    <property type="match status" value="2"/>
</dbReference>
<comment type="catalytic activity">
    <reaction evidence="1 10">
        <text>Hydrolysis of terminal non-reducing beta-D-galactose residues in beta-D-galactosides.</text>
        <dbReference type="EC" id="3.2.1.23"/>
    </reaction>
</comment>
<dbReference type="PRINTS" id="PR00132">
    <property type="entry name" value="GLHYDRLASE2"/>
</dbReference>
<dbReference type="InterPro" id="IPR017853">
    <property type="entry name" value="GH"/>
</dbReference>
<dbReference type="GO" id="GO:0009341">
    <property type="term" value="C:beta-galactosidase complex"/>
    <property type="evidence" value="ECO:0007669"/>
    <property type="project" value="InterPro"/>
</dbReference>
<keyword evidence="8 10" id="KW-0326">Glycosidase</keyword>
<evidence type="ECO:0000256" key="10">
    <source>
        <dbReference type="RuleBase" id="RU361154"/>
    </source>
</evidence>
<evidence type="ECO:0000256" key="5">
    <source>
        <dbReference type="ARBA" id="ARBA00012756"/>
    </source>
</evidence>
<dbReference type="InterPro" id="IPR036156">
    <property type="entry name" value="Beta-gal/glucu_dom_sf"/>
</dbReference>
<dbReference type="SUPFAM" id="SSF74650">
    <property type="entry name" value="Galactose mutarotase-like"/>
    <property type="match status" value="1"/>
</dbReference>
<evidence type="ECO:0000256" key="8">
    <source>
        <dbReference type="ARBA" id="ARBA00023295"/>
    </source>
</evidence>
<dbReference type="InterPro" id="IPR006101">
    <property type="entry name" value="Glyco_hydro_2"/>
</dbReference>
<keyword evidence="11" id="KW-0732">Signal</keyword>
<comment type="subunit">
    <text evidence="4">Monomer.</text>
</comment>
<dbReference type="RefSeq" id="WP_211481874.1">
    <property type="nucleotide sequence ID" value="NZ_FNQY01000021.1"/>
</dbReference>
<dbReference type="Pfam" id="PF02836">
    <property type="entry name" value="Glyco_hydro_2_C"/>
    <property type="match status" value="1"/>
</dbReference>
<dbReference type="GO" id="GO:0004565">
    <property type="term" value="F:beta-galactosidase activity"/>
    <property type="evidence" value="ECO:0007669"/>
    <property type="project" value="UniProtKB-EC"/>
</dbReference>
<dbReference type="Pfam" id="PF02837">
    <property type="entry name" value="Glyco_hydro_2_N"/>
    <property type="match status" value="1"/>
</dbReference>
<dbReference type="PROSITE" id="PS00719">
    <property type="entry name" value="GLYCOSYL_HYDROL_F2_1"/>
    <property type="match status" value="1"/>
</dbReference>
<dbReference type="STRING" id="551991.SAMN05192529_12122"/>